<reference evidence="2 3" key="1">
    <citation type="journal article" date="2023" name="Commun. Biol.">
        <title>Genome analysis of Parmales, the sister group of diatoms, reveals the evolutionary specialization of diatoms from phago-mixotrophs to photoautotrophs.</title>
        <authorList>
            <person name="Ban H."/>
            <person name="Sato S."/>
            <person name="Yoshikawa S."/>
            <person name="Yamada K."/>
            <person name="Nakamura Y."/>
            <person name="Ichinomiya M."/>
            <person name="Sato N."/>
            <person name="Blanc-Mathieu R."/>
            <person name="Endo H."/>
            <person name="Kuwata A."/>
            <person name="Ogata H."/>
        </authorList>
    </citation>
    <scope>NUCLEOTIDE SEQUENCE [LARGE SCALE GENOMIC DNA]</scope>
</reference>
<comment type="caution">
    <text evidence="2">The sequence shown here is derived from an EMBL/GenBank/DDBJ whole genome shotgun (WGS) entry which is preliminary data.</text>
</comment>
<dbReference type="InterPro" id="IPR002110">
    <property type="entry name" value="Ankyrin_rpt"/>
</dbReference>
<accession>A0ABQ6MSD8</accession>
<dbReference type="SUPFAM" id="SSF48403">
    <property type="entry name" value="Ankyrin repeat"/>
    <property type="match status" value="1"/>
</dbReference>
<evidence type="ECO:0000313" key="2">
    <source>
        <dbReference type="EMBL" id="GMI31232.1"/>
    </source>
</evidence>
<gene>
    <name evidence="2" type="ORF">TeGR_g7161</name>
</gene>
<keyword evidence="3" id="KW-1185">Reference proteome</keyword>
<sequence>MSAFANAGAMGEGDTDEELMRKAQEMQERGKAKAESLDKYNKATKDQKKRRVMMLHKGCTIRMGGGGGVADIMVIVEDGVDVDAELRMDKDECKMTPVFRAANTGHTKAVQCLVQNGANYEIATATGGLRPIHAAAKQGNKDTIE</sequence>
<name>A0ABQ6MSD8_9STRA</name>
<feature type="region of interest" description="Disordered" evidence="1">
    <location>
        <begin position="25"/>
        <end position="48"/>
    </location>
</feature>
<dbReference type="Gene3D" id="1.25.40.20">
    <property type="entry name" value="Ankyrin repeat-containing domain"/>
    <property type="match status" value="1"/>
</dbReference>
<dbReference type="Pfam" id="PF12796">
    <property type="entry name" value="Ank_2"/>
    <property type="match status" value="1"/>
</dbReference>
<evidence type="ECO:0000313" key="3">
    <source>
        <dbReference type="Proteomes" id="UP001165060"/>
    </source>
</evidence>
<dbReference type="EMBL" id="BRYB01000498">
    <property type="protein sequence ID" value="GMI31232.1"/>
    <property type="molecule type" value="Genomic_DNA"/>
</dbReference>
<organism evidence="2 3">
    <name type="scientific">Tetraparma gracilis</name>
    <dbReference type="NCBI Taxonomy" id="2962635"/>
    <lineage>
        <taxon>Eukaryota</taxon>
        <taxon>Sar</taxon>
        <taxon>Stramenopiles</taxon>
        <taxon>Ochrophyta</taxon>
        <taxon>Bolidophyceae</taxon>
        <taxon>Parmales</taxon>
        <taxon>Triparmaceae</taxon>
        <taxon>Tetraparma</taxon>
    </lineage>
</organism>
<proteinExistence type="predicted"/>
<dbReference type="InterPro" id="IPR036770">
    <property type="entry name" value="Ankyrin_rpt-contain_sf"/>
</dbReference>
<dbReference type="Proteomes" id="UP001165060">
    <property type="component" value="Unassembled WGS sequence"/>
</dbReference>
<feature type="compositionally biased region" description="Basic and acidic residues" evidence="1">
    <location>
        <begin position="25"/>
        <end position="46"/>
    </location>
</feature>
<evidence type="ECO:0000256" key="1">
    <source>
        <dbReference type="SAM" id="MobiDB-lite"/>
    </source>
</evidence>
<protein>
    <submittedName>
        <fullName evidence="2">Uncharacterized protein</fullName>
    </submittedName>
</protein>